<keyword evidence="4" id="KW-1185">Reference proteome</keyword>
<sequence>MDAMQPHDDQWTDLPLQRNYLFVFMVVGLITLFPLIILTVVVSLRTGIPKICRFLCLCATLALGAGVGAMVFIHFAMGHRDFNLARGDQIMIGQPNDGYLVGMSQLHAVFCNRLTVQSNRPGVMVWAISVSVNRGPEQNYSLTMHNWSLPNHVRIRLNKGDLIRIRNFTIPIRAILLKGEAAWEKWIKVDTQQLGYEKCCAWKDLEPESPKNDQVEADAEDIYTVILRYDNRGSFAHLRREVTVKNFTGSIDLQRVRWTPTPCDPIICDGSNMYCEADSTPKRYIVDYTVHTMTAPPYTNVNVRLICNPRHWALGLLFSIVPVIVIILTLVVWRSRRNSNQLTFLDTMIERTVPTTHTIGQNHYDPYDRQNPAFELDIV</sequence>
<feature type="domain" description="DUF5730" evidence="2">
    <location>
        <begin position="48"/>
        <end position="228"/>
    </location>
</feature>
<name>A0A8J4WEB8_9TREM</name>
<dbReference type="InterPro" id="IPR043788">
    <property type="entry name" value="DUF5730"/>
</dbReference>
<feature type="transmembrane region" description="Helical" evidence="1">
    <location>
        <begin position="20"/>
        <end position="42"/>
    </location>
</feature>
<feature type="transmembrane region" description="Helical" evidence="1">
    <location>
        <begin position="54"/>
        <end position="77"/>
    </location>
</feature>
<dbReference type="AlphaFoldDB" id="A0A8J4WEB8"/>
<feature type="transmembrane region" description="Helical" evidence="1">
    <location>
        <begin position="312"/>
        <end position="333"/>
    </location>
</feature>
<dbReference type="EMBL" id="LUCH01006949">
    <property type="protein sequence ID" value="KAF5396999.1"/>
    <property type="molecule type" value="Genomic_DNA"/>
</dbReference>
<gene>
    <name evidence="3" type="ORF">PHET_09818</name>
</gene>
<dbReference type="OrthoDB" id="6238313at2759"/>
<keyword evidence="1" id="KW-1133">Transmembrane helix</keyword>
<protein>
    <recommendedName>
        <fullName evidence="2">DUF5730 domain-containing protein</fullName>
    </recommendedName>
</protein>
<evidence type="ECO:0000313" key="3">
    <source>
        <dbReference type="EMBL" id="KAF5396999.1"/>
    </source>
</evidence>
<evidence type="ECO:0000259" key="2">
    <source>
        <dbReference type="Pfam" id="PF19001"/>
    </source>
</evidence>
<organism evidence="3 4">
    <name type="scientific">Paragonimus heterotremus</name>
    <dbReference type="NCBI Taxonomy" id="100268"/>
    <lineage>
        <taxon>Eukaryota</taxon>
        <taxon>Metazoa</taxon>
        <taxon>Spiralia</taxon>
        <taxon>Lophotrochozoa</taxon>
        <taxon>Platyhelminthes</taxon>
        <taxon>Trematoda</taxon>
        <taxon>Digenea</taxon>
        <taxon>Plagiorchiida</taxon>
        <taxon>Troglotremata</taxon>
        <taxon>Troglotrematidae</taxon>
        <taxon>Paragonimus</taxon>
    </lineage>
</organism>
<accession>A0A8J4WEB8</accession>
<keyword evidence="1" id="KW-0812">Transmembrane</keyword>
<comment type="caution">
    <text evidence="3">The sequence shown here is derived from an EMBL/GenBank/DDBJ whole genome shotgun (WGS) entry which is preliminary data.</text>
</comment>
<dbReference type="Proteomes" id="UP000748531">
    <property type="component" value="Unassembled WGS sequence"/>
</dbReference>
<proteinExistence type="predicted"/>
<dbReference type="Pfam" id="PF19001">
    <property type="entry name" value="DUF5730"/>
    <property type="match status" value="1"/>
</dbReference>
<evidence type="ECO:0000313" key="4">
    <source>
        <dbReference type="Proteomes" id="UP000748531"/>
    </source>
</evidence>
<keyword evidence="1" id="KW-0472">Membrane</keyword>
<reference evidence="3" key="1">
    <citation type="submission" date="2019-05" db="EMBL/GenBank/DDBJ databases">
        <title>Annotation for the trematode Paragonimus heterotremus.</title>
        <authorList>
            <person name="Choi Y.-J."/>
        </authorList>
    </citation>
    <scope>NUCLEOTIDE SEQUENCE</scope>
    <source>
        <strain evidence="3">LC</strain>
    </source>
</reference>
<evidence type="ECO:0000256" key="1">
    <source>
        <dbReference type="SAM" id="Phobius"/>
    </source>
</evidence>